<dbReference type="HOGENOM" id="CLU_088532_0_0_9"/>
<sequence length="217" mass="24353">MNFIRKNTRAISLIVVYFFTVLMQAGSLLLLAISLLFDNNLVESSFANLVTGLTITAIVGIVLFWKEIVAGFDYFKEETLWRIFSIFLWVGLIFLVDVIIQKIMSNNLIANQQDVLSFGAQVPLLVTLFFLAIVGPIAEELVFRQVLMNCLSETIGIACATMISIFLFTFMHTQQPLDFLIYLPGAILLSAAYLKSNRSLVFVIAIHIVNNMLGFLL</sequence>
<dbReference type="GO" id="GO:0004175">
    <property type="term" value="F:endopeptidase activity"/>
    <property type="evidence" value="ECO:0007669"/>
    <property type="project" value="UniProtKB-ARBA"/>
</dbReference>
<feature type="transmembrane region" description="Helical" evidence="2">
    <location>
        <begin position="12"/>
        <end position="37"/>
    </location>
</feature>
<name>R3I4A6_ENTFL</name>
<accession>R3I4A6</accession>
<keyword evidence="2" id="KW-1133">Transmembrane helix</keyword>
<keyword evidence="2" id="KW-0472">Membrane</keyword>
<feature type="transmembrane region" description="Helical" evidence="2">
    <location>
        <begin position="49"/>
        <end position="68"/>
    </location>
</feature>
<feature type="domain" description="CAAX prenyl protease 2/Lysostaphin resistance protein A-like" evidence="3">
    <location>
        <begin position="124"/>
        <end position="212"/>
    </location>
</feature>
<dbReference type="InterPro" id="IPR003675">
    <property type="entry name" value="Rce1/LyrA-like_dom"/>
</dbReference>
<keyword evidence="2" id="KW-0812">Transmembrane</keyword>
<dbReference type="PANTHER" id="PTHR36435">
    <property type="entry name" value="SLR1288 PROTEIN"/>
    <property type="match status" value="1"/>
</dbReference>
<reference evidence="4 5" key="1">
    <citation type="submission" date="2013-02" db="EMBL/GenBank/DDBJ databases">
        <title>The Genome Sequence of Enterococcus faecalis ATCC_6055.</title>
        <authorList>
            <consortium name="The Broad Institute Genome Sequencing Platform"/>
            <consortium name="The Broad Institute Genome Sequencing Center for Infectious Disease"/>
            <person name="Earl A.M."/>
            <person name="Gilmore M.S."/>
            <person name="Lebreton F."/>
            <person name="Walker B."/>
            <person name="Young S.K."/>
            <person name="Zeng Q."/>
            <person name="Gargeya S."/>
            <person name="Fitzgerald M."/>
            <person name="Haas B."/>
            <person name="Abouelleil A."/>
            <person name="Alvarado L."/>
            <person name="Arachchi H.M."/>
            <person name="Berlin A.M."/>
            <person name="Chapman S.B."/>
            <person name="Dewar J."/>
            <person name="Goldberg J."/>
            <person name="Griggs A."/>
            <person name="Gujja S."/>
            <person name="Hansen M."/>
            <person name="Howarth C."/>
            <person name="Imamovic A."/>
            <person name="Larimer J."/>
            <person name="McCowan C."/>
            <person name="Murphy C."/>
            <person name="Neiman D."/>
            <person name="Pearson M."/>
            <person name="Priest M."/>
            <person name="Roberts A."/>
            <person name="Saif S."/>
            <person name="Shea T."/>
            <person name="Sisk P."/>
            <person name="Sykes S."/>
            <person name="Wortman J."/>
            <person name="Nusbaum C."/>
            <person name="Birren B."/>
        </authorList>
    </citation>
    <scope>NUCLEOTIDE SEQUENCE [LARGE SCALE GENOMIC DNA]</scope>
    <source>
        <strain evidence="4 5">ATCC 6055</strain>
    </source>
</reference>
<protein>
    <recommendedName>
        <fullName evidence="3">CAAX prenyl protease 2/Lysostaphin resistance protein A-like domain-containing protein</fullName>
    </recommendedName>
</protein>
<feature type="transmembrane region" description="Helical" evidence="2">
    <location>
        <begin position="199"/>
        <end position="216"/>
    </location>
</feature>
<dbReference type="InterPro" id="IPR052710">
    <property type="entry name" value="CAAX_protease"/>
</dbReference>
<comment type="similarity">
    <text evidence="1">Belongs to the UPF0177 family.</text>
</comment>
<organism evidence="4 5">
    <name type="scientific">Enterococcus faecalis ATCC 6055</name>
    <dbReference type="NCBI Taxonomy" id="1169311"/>
    <lineage>
        <taxon>Bacteria</taxon>
        <taxon>Bacillati</taxon>
        <taxon>Bacillota</taxon>
        <taxon>Bacilli</taxon>
        <taxon>Lactobacillales</taxon>
        <taxon>Enterococcaceae</taxon>
        <taxon>Enterococcus</taxon>
    </lineage>
</organism>
<feature type="transmembrane region" description="Helical" evidence="2">
    <location>
        <begin position="150"/>
        <end position="171"/>
    </location>
</feature>
<evidence type="ECO:0000259" key="3">
    <source>
        <dbReference type="Pfam" id="PF02517"/>
    </source>
</evidence>
<dbReference type="Proteomes" id="UP000013638">
    <property type="component" value="Unassembled WGS sequence"/>
</dbReference>
<dbReference type="GO" id="GO:0080120">
    <property type="term" value="P:CAAX-box protein maturation"/>
    <property type="evidence" value="ECO:0007669"/>
    <property type="project" value="UniProtKB-ARBA"/>
</dbReference>
<dbReference type="PANTHER" id="PTHR36435:SF1">
    <property type="entry name" value="CAAX AMINO TERMINAL PROTEASE FAMILY PROTEIN"/>
    <property type="match status" value="1"/>
</dbReference>
<comment type="caution">
    <text evidence="4">The sequence shown here is derived from an EMBL/GenBank/DDBJ whole genome shotgun (WGS) entry which is preliminary data.</text>
</comment>
<proteinExistence type="inferred from homology"/>
<evidence type="ECO:0000313" key="5">
    <source>
        <dbReference type="Proteomes" id="UP000013638"/>
    </source>
</evidence>
<feature type="transmembrane region" description="Helical" evidence="2">
    <location>
        <begin position="177"/>
        <end position="194"/>
    </location>
</feature>
<evidence type="ECO:0000256" key="1">
    <source>
        <dbReference type="ARBA" id="ARBA00009067"/>
    </source>
</evidence>
<dbReference type="PATRIC" id="fig|1169311.3.peg.1893"/>
<dbReference type="EMBL" id="ASDZ01000021">
    <property type="protein sequence ID" value="EOK12508.1"/>
    <property type="molecule type" value="Genomic_DNA"/>
</dbReference>
<evidence type="ECO:0000313" key="4">
    <source>
        <dbReference type="EMBL" id="EOK12508.1"/>
    </source>
</evidence>
<dbReference type="AlphaFoldDB" id="R3I4A6"/>
<evidence type="ECO:0000256" key="2">
    <source>
        <dbReference type="SAM" id="Phobius"/>
    </source>
</evidence>
<dbReference type="Pfam" id="PF02517">
    <property type="entry name" value="Rce1-like"/>
    <property type="match status" value="1"/>
</dbReference>
<gene>
    <name evidence="4" type="ORF">WOU_01919</name>
</gene>
<feature type="transmembrane region" description="Helical" evidence="2">
    <location>
        <begin position="120"/>
        <end position="138"/>
    </location>
</feature>
<feature type="transmembrane region" description="Helical" evidence="2">
    <location>
        <begin position="80"/>
        <end position="100"/>
    </location>
</feature>